<protein>
    <recommendedName>
        <fullName evidence="2">Cwf19-like C-terminal domain-containing protein</fullName>
    </recommendedName>
</protein>
<dbReference type="EMBL" id="LVZM01015351">
    <property type="protein sequence ID" value="OUC43323.1"/>
    <property type="molecule type" value="Genomic_DNA"/>
</dbReference>
<dbReference type="Proteomes" id="UP000243006">
    <property type="component" value="Unassembled WGS sequence"/>
</dbReference>
<proteinExistence type="inferred from homology"/>
<gene>
    <name evidence="3" type="ORF">D917_09829</name>
</gene>
<dbReference type="InterPro" id="IPR006768">
    <property type="entry name" value="Cwf19-like_C_dom-1"/>
</dbReference>
<dbReference type="SUPFAM" id="SSF54197">
    <property type="entry name" value="HIT-like"/>
    <property type="match status" value="1"/>
</dbReference>
<dbReference type="InterPro" id="IPR040194">
    <property type="entry name" value="Cwf19-like"/>
</dbReference>
<name>A0A1Y3EDT2_9BILA</name>
<feature type="non-terminal residue" evidence="3">
    <location>
        <position position="69"/>
    </location>
</feature>
<dbReference type="Pfam" id="PF04677">
    <property type="entry name" value="CwfJ_C_1"/>
    <property type="match status" value="1"/>
</dbReference>
<evidence type="ECO:0000259" key="2">
    <source>
        <dbReference type="Pfam" id="PF04677"/>
    </source>
</evidence>
<comment type="caution">
    <text evidence="3">The sequence shown here is derived from an EMBL/GenBank/DDBJ whole genome shotgun (WGS) entry which is preliminary data.</text>
</comment>
<feature type="non-terminal residue" evidence="3">
    <location>
        <position position="1"/>
    </location>
</feature>
<feature type="domain" description="Cwf19-like C-terminal" evidence="2">
    <location>
        <begin position="2"/>
        <end position="69"/>
    </location>
</feature>
<sequence length="69" mass="7939">FRRQEQKLDTCVRCVEGKLDKHFVIAFGNQTYLALPKSKPLVRNHCLIVPLNHVSSCAQMDEDVLDEIK</sequence>
<dbReference type="PANTHER" id="PTHR12072:SF5">
    <property type="entry name" value="CWF19-LIKE PROTEIN 2"/>
    <property type="match status" value="1"/>
</dbReference>
<accession>A0A1Y3EDT2</accession>
<evidence type="ECO:0000313" key="3">
    <source>
        <dbReference type="EMBL" id="OUC43323.1"/>
    </source>
</evidence>
<evidence type="ECO:0000256" key="1">
    <source>
        <dbReference type="ARBA" id="ARBA00006795"/>
    </source>
</evidence>
<organism evidence="3 4">
    <name type="scientific">Trichinella nativa</name>
    <dbReference type="NCBI Taxonomy" id="6335"/>
    <lineage>
        <taxon>Eukaryota</taxon>
        <taxon>Metazoa</taxon>
        <taxon>Ecdysozoa</taxon>
        <taxon>Nematoda</taxon>
        <taxon>Enoplea</taxon>
        <taxon>Dorylaimia</taxon>
        <taxon>Trichinellida</taxon>
        <taxon>Trichinellidae</taxon>
        <taxon>Trichinella</taxon>
    </lineage>
</organism>
<dbReference type="Gene3D" id="3.30.428.10">
    <property type="entry name" value="HIT-like"/>
    <property type="match status" value="1"/>
</dbReference>
<dbReference type="GO" id="GO:0000398">
    <property type="term" value="P:mRNA splicing, via spliceosome"/>
    <property type="evidence" value="ECO:0007669"/>
    <property type="project" value="TreeGrafter"/>
</dbReference>
<evidence type="ECO:0000313" key="4">
    <source>
        <dbReference type="Proteomes" id="UP000243006"/>
    </source>
</evidence>
<dbReference type="PANTHER" id="PTHR12072">
    <property type="entry name" value="CWF19, CELL CYCLE CONTROL PROTEIN"/>
    <property type="match status" value="1"/>
</dbReference>
<dbReference type="AlphaFoldDB" id="A0A1Y3EDT2"/>
<dbReference type="GO" id="GO:0071014">
    <property type="term" value="C:post-mRNA release spliceosomal complex"/>
    <property type="evidence" value="ECO:0007669"/>
    <property type="project" value="TreeGrafter"/>
</dbReference>
<reference evidence="3 4" key="1">
    <citation type="submission" date="2015-04" db="EMBL/GenBank/DDBJ databases">
        <title>Draft genome of the roundworm Trichinella nativa.</title>
        <authorList>
            <person name="Mitreva M."/>
        </authorList>
    </citation>
    <scope>NUCLEOTIDE SEQUENCE [LARGE SCALE GENOMIC DNA]</scope>
    <source>
        <strain evidence="3 4">ISS45</strain>
    </source>
</reference>
<comment type="similarity">
    <text evidence="1">Belongs to the CWF19 family.</text>
</comment>
<dbReference type="InterPro" id="IPR036265">
    <property type="entry name" value="HIT-like_sf"/>
</dbReference>